<evidence type="ECO:0000256" key="6">
    <source>
        <dbReference type="RuleBase" id="RU003951"/>
    </source>
</evidence>
<keyword evidence="4 6" id="KW-0699">rRNA-binding</keyword>
<comment type="subcellular location">
    <subcellularLocation>
        <location evidence="4 6">Plastid</location>
        <location evidence="4 6">Chloroplast</location>
    </subcellularLocation>
</comment>
<dbReference type="PANTHER" id="PTHR11761">
    <property type="entry name" value="50S/60S RIBOSOMAL PROTEIN L14/L23"/>
    <property type="match status" value="1"/>
</dbReference>
<proteinExistence type="inferred from homology"/>
<dbReference type="Pfam" id="PF00238">
    <property type="entry name" value="Ribosomal_L14"/>
    <property type="match status" value="1"/>
</dbReference>
<dbReference type="HAMAP" id="MF_01367">
    <property type="entry name" value="Ribosomal_uL14"/>
    <property type="match status" value="1"/>
</dbReference>
<sequence>MIINQTYLKVADNSGARKLMVIHVFKKKAANIGDKVIAVVKDAIPNMALKKADVVTALIVRTKKGLCRNEMWIKFEDNAAVIIQKESGNPRGSRIFGVIPEELRTLGFTKIIALAPEVV</sequence>
<dbReference type="GO" id="GO:0003735">
    <property type="term" value="F:structural constituent of ribosome"/>
    <property type="evidence" value="ECO:0007669"/>
    <property type="project" value="InterPro"/>
</dbReference>
<dbReference type="InterPro" id="IPR005745">
    <property type="entry name" value="Ribosomal_uL14_bac-type"/>
</dbReference>
<dbReference type="Gene3D" id="2.40.150.20">
    <property type="entry name" value="Ribosomal protein L14"/>
    <property type="match status" value="1"/>
</dbReference>
<evidence type="ECO:0000256" key="4">
    <source>
        <dbReference type="HAMAP-Rule" id="MF_01367"/>
    </source>
</evidence>
<reference evidence="7" key="1">
    <citation type="journal article" date="2019" name="Int. J. Mol. Sci.">
        <title>Characterization of the Chloroplast Genome of Trentepohlia odorata (Trentepohliales, Chlorophyta), and Discussion of its Taxonomy.</title>
        <authorList>
            <person name="Zhu H."/>
            <person name="Hu Y."/>
            <person name="Liu F."/>
            <person name="Hu Z."/>
            <person name="Liu G."/>
        </authorList>
    </citation>
    <scope>NUCLEOTIDE SEQUENCE</scope>
</reference>
<comment type="subunit">
    <text evidence="4 6">Part of the 50S ribosomal subunit.</text>
</comment>
<dbReference type="SUPFAM" id="SSF50193">
    <property type="entry name" value="Ribosomal protein L14"/>
    <property type="match status" value="1"/>
</dbReference>
<comment type="similarity">
    <text evidence="1 4 5">Belongs to the universal ribosomal protein uL14 family.</text>
</comment>
<dbReference type="InterPro" id="IPR036853">
    <property type="entry name" value="Ribosomal_uL14_sf"/>
</dbReference>
<keyword evidence="6 7" id="KW-0150">Chloroplast</keyword>
<gene>
    <name evidence="4 7" type="primary">rpl14</name>
</gene>
<dbReference type="AlphaFoldDB" id="A0A4Y5P3H9"/>
<dbReference type="EMBL" id="MK580484">
    <property type="protein sequence ID" value="QCW57819.1"/>
    <property type="molecule type" value="Genomic_DNA"/>
</dbReference>
<accession>A0A4Y5P3H9</accession>
<dbReference type="GO" id="GO:0006412">
    <property type="term" value="P:translation"/>
    <property type="evidence" value="ECO:0007669"/>
    <property type="project" value="UniProtKB-UniRule"/>
</dbReference>
<dbReference type="InterPro" id="IPR000218">
    <property type="entry name" value="Ribosomal_uL14"/>
</dbReference>
<protein>
    <recommendedName>
        <fullName evidence="4">Large ribosomal subunit protein uL14c</fullName>
    </recommendedName>
</protein>
<keyword evidence="2 4" id="KW-0689">Ribosomal protein</keyword>
<dbReference type="SMART" id="SM01374">
    <property type="entry name" value="Ribosomal_L14"/>
    <property type="match status" value="1"/>
</dbReference>
<comment type="function">
    <text evidence="4 6">Binds to 23S rRNA.</text>
</comment>
<dbReference type="GO" id="GO:0022625">
    <property type="term" value="C:cytosolic large ribosomal subunit"/>
    <property type="evidence" value="ECO:0007669"/>
    <property type="project" value="TreeGrafter"/>
</dbReference>
<dbReference type="GO" id="GO:0009507">
    <property type="term" value="C:chloroplast"/>
    <property type="evidence" value="ECO:0007669"/>
    <property type="project" value="UniProtKB-SubCell"/>
</dbReference>
<name>A0A4Y5P3H9_9CHLO</name>
<geneLocation type="chloroplast" evidence="7"/>
<keyword evidence="4 6" id="KW-0694">RNA-binding</keyword>
<dbReference type="CDD" id="cd00337">
    <property type="entry name" value="Ribosomal_uL14"/>
    <property type="match status" value="1"/>
</dbReference>
<dbReference type="GeneID" id="40872521"/>
<dbReference type="PANTHER" id="PTHR11761:SF3">
    <property type="entry name" value="LARGE RIBOSOMAL SUBUNIT PROTEIN UL14M"/>
    <property type="match status" value="1"/>
</dbReference>
<evidence type="ECO:0000256" key="5">
    <source>
        <dbReference type="RuleBase" id="RU003949"/>
    </source>
</evidence>
<dbReference type="GO" id="GO:0070180">
    <property type="term" value="F:large ribosomal subunit rRNA binding"/>
    <property type="evidence" value="ECO:0007669"/>
    <property type="project" value="TreeGrafter"/>
</dbReference>
<evidence type="ECO:0000256" key="1">
    <source>
        <dbReference type="ARBA" id="ARBA00010745"/>
    </source>
</evidence>
<evidence type="ECO:0000256" key="3">
    <source>
        <dbReference type="ARBA" id="ARBA00023274"/>
    </source>
</evidence>
<organism evidence="7">
    <name type="scientific">Trentepohlia odorata</name>
    <dbReference type="NCBI Taxonomy" id="2576626"/>
    <lineage>
        <taxon>Eukaryota</taxon>
        <taxon>Viridiplantae</taxon>
        <taxon>Chlorophyta</taxon>
        <taxon>core chlorophytes</taxon>
        <taxon>Ulvophyceae</taxon>
        <taxon>TCBD clade</taxon>
        <taxon>Trentepohliales</taxon>
        <taxon>Trentepohliaceae</taxon>
        <taxon>Trentepohlia</taxon>
    </lineage>
</organism>
<keyword evidence="6 7" id="KW-0934">Plastid</keyword>
<dbReference type="RefSeq" id="YP_009667516.1">
    <property type="nucleotide sequence ID" value="NC_043776.1"/>
</dbReference>
<keyword evidence="3 4" id="KW-0687">Ribonucleoprotein</keyword>
<evidence type="ECO:0000313" key="7">
    <source>
        <dbReference type="EMBL" id="QCW57819.1"/>
    </source>
</evidence>
<evidence type="ECO:0000256" key="2">
    <source>
        <dbReference type="ARBA" id="ARBA00022980"/>
    </source>
</evidence>
<dbReference type="NCBIfam" id="TIGR01067">
    <property type="entry name" value="rplN_bact"/>
    <property type="match status" value="1"/>
</dbReference>